<dbReference type="GO" id="GO:0004715">
    <property type="term" value="F:non-membrane spanning protein tyrosine kinase activity"/>
    <property type="evidence" value="ECO:0007669"/>
    <property type="project" value="UniProtKB-EC"/>
</dbReference>
<dbReference type="Proteomes" id="UP000298663">
    <property type="component" value="Unassembled WGS sequence"/>
</dbReference>
<dbReference type="AlphaFoldDB" id="A0A4U5N1T9"/>
<keyword evidence="5 8" id="KW-0829">Tyrosine-protein kinase</keyword>
<dbReference type="PROSITE" id="PS50011">
    <property type="entry name" value="PROTEIN_KINASE_DOM"/>
    <property type="match status" value="1"/>
</dbReference>
<organism evidence="11 12">
    <name type="scientific">Steinernema carpocapsae</name>
    <name type="common">Entomopathogenic nematode</name>
    <dbReference type="NCBI Taxonomy" id="34508"/>
    <lineage>
        <taxon>Eukaryota</taxon>
        <taxon>Metazoa</taxon>
        <taxon>Ecdysozoa</taxon>
        <taxon>Nematoda</taxon>
        <taxon>Chromadorea</taxon>
        <taxon>Rhabditida</taxon>
        <taxon>Tylenchina</taxon>
        <taxon>Panagrolaimomorpha</taxon>
        <taxon>Strongyloidoidea</taxon>
        <taxon>Steinernematidae</taxon>
        <taxon>Steinernema</taxon>
    </lineage>
</organism>
<dbReference type="InterPro" id="IPR035849">
    <property type="entry name" value="Fes/Fps/Fer_SH2"/>
</dbReference>
<evidence type="ECO:0000256" key="1">
    <source>
        <dbReference type="ARBA" id="ARBA00022679"/>
    </source>
</evidence>
<feature type="domain" description="SH2" evidence="9">
    <location>
        <begin position="21"/>
        <end position="114"/>
    </location>
</feature>
<dbReference type="InterPro" id="IPR017441">
    <property type="entry name" value="Protein_kinase_ATP_BS"/>
</dbReference>
<dbReference type="STRING" id="34508.A0A4U5N1T9"/>
<dbReference type="SMART" id="SM00252">
    <property type="entry name" value="SH2"/>
    <property type="match status" value="1"/>
</dbReference>
<dbReference type="SUPFAM" id="SSF56112">
    <property type="entry name" value="Protein kinase-like (PK-like)"/>
    <property type="match status" value="1"/>
</dbReference>
<name>A0A4U5N1T9_STECR</name>
<dbReference type="PRINTS" id="PR00109">
    <property type="entry name" value="TYRKINASE"/>
</dbReference>
<protein>
    <recommendedName>
        <fullName evidence="8">Tyrosine-protein kinase</fullName>
        <ecNumber evidence="8">2.7.10.2</ecNumber>
    </recommendedName>
</protein>
<dbReference type="PROSITE" id="PS00107">
    <property type="entry name" value="PROTEIN_KINASE_ATP"/>
    <property type="match status" value="1"/>
</dbReference>
<evidence type="ECO:0000256" key="6">
    <source>
        <dbReference type="PROSITE-ProRule" id="PRU00191"/>
    </source>
</evidence>
<keyword evidence="3 8" id="KW-0418">Kinase</keyword>
<evidence type="ECO:0000256" key="3">
    <source>
        <dbReference type="ARBA" id="ARBA00022777"/>
    </source>
</evidence>
<evidence type="ECO:0000256" key="7">
    <source>
        <dbReference type="PROSITE-ProRule" id="PRU10141"/>
    </source>
</evidence>
<keyword evidence="6" id="KW-0727">SH2 domain</keyword>
<reference evidence="11 12" key="1">
    <citation type="journal article" date="2015" name="Genome Biol.">
        <title>Comparative genomics of Steinernema reveals deeply conserved gene regulatory networks.</title>
        <authorList>
            <person name="Dillman A.R."/>
            <person name="Macchietto M."/>
            <person name="Porter C.F."/>
            <person name="Rogers A."/>
            <person name="Williams B."/>
            <person name="Antoshechkin I."/>
            <person name="Lee M.M."/>
            <person name="Goodwin Z."/>
            <person name="Lu X."/>
            <person name="Lewis E.E."/>
            <person name="Goodrich-Blair H."/>
            <person name="Stock S.P."/>
            <person name="Adams B.J."/>
            <person name="Sternberg P.W."/>
            <person name="Mortazavi A."/>
        </authorList>
    </citation>
    <scope>NUCLEOTIDE SEQUENCE [LARGE SCALE GENOMIC DNA]</scope>
    <source>
        <strain evidence="11 12">ALL</strain>
    </source>
</reference>
<evidence type="ECO:0000256" key="2">
    <source>
        <dbReference type="ARBA" id="ARBA00022741"/>
    </source>
</evidence>
<reference evidence="11 12" key="2">
    <citation type="journal article" date="2019" name="G3 (Bethesda)">
        <title>Hybrid Assembly of the Genome of the Entomopathogenic Nematode Steinernema carpocapsae Identifies the X-Chromosome.</title>
        <authorList>
            <person name="Serra L."/>
            <person name="Macchietto M."/>
            <person name="Macias-Munoz A."/>
            <person name="McGill C.J."/>
            <person name="Rodriguez I.M."/>
            <person name="Rodriguez B."/>
            <person name="Murad R."/>
            <person name="Mortazavi A."/>
        </authorList>
    </citation>
    <scope>NUCLEOTIDE SEQUENCE [LARGE SCALE GENOMIC DNA]</scope>
    <source>
        <strain evidence="11 12">ALL</strain>
    </source>
</reference>
<keyword evidence="4 7" id="KW-0067">ATP-binding</keyword>
<feature type="binding site" evidence="7">
    <location>
        <position position="158"/>
    </location>
    <ligand>
        <name>ATP</name>
        <dbReference type="ChEBI" id="CHEBI:30616"/>
    </ligand>
</feature>
<dbReference type="SMART" id="SM00219">
    <property type="entry name" value="TyrKc"/>
    <property type="match status" value="1"/>
</dbReference>
<dbReference type="OrthoDB" id="3256376at2759"/>
<dbReference type="CDD" id="cd10361">
    <property type="entry name" value="SH2_Fps_family"/>
    <property type="match status" value="1"/>
</dbReference>
<dbReference type="InterPro" id="IPR001245">
    <property type="entry name" value="Ser-Thr/Tyr_kinase_cat_dom"/>
</dbReference>
<dbReference type="CDD" id="cd00192">
    <property type="entry name" value="PTKc"/>
    <property type="match status" value="1"/>
</dbReference>
<keyword evidence="2 7" id="KW-0547">Nucleotide-binding</keyword>
<evidence type="ECO:0000256" key="8">
    <source>
        <dbReference type="RuleBase" id="RU362096"/>
    </source>
</evidence>
<dbReference type="PANTHER" id="PTHR24418">
    <property type="entry name" value="TYROSINE-PROTEIN KINASE"/>
    <property type="match status" value="1"/>
</dbReference>
<dbReference type="PROSITE" id="PS50001">
    <property type="entry name" value="SH2"/>
    <property type="match status" value="1"/>
</dbReference>
<dbReference type="InterPro" id="IPR000980">
    <property type="entry name" value="SH2"/>
</dbReference>
<evidence type="ECO:0000259" key="9">
    <source>
        <dbReference type="PROSITE" id="PS50001"/>
    </source>
</evidence>
<dbReference type="InterPro" id="IPR036860">
    <property type="entry name" value="SH2_dom_sf"/>
</dbReference>
<dbReference type="GO" id="GO:0005524">
    <property type="term" value="F:ATP binding"/>
    <property type="evidence" value="ECO:0007669"/>
    <property type="project" value="UniProtKB-UniRule"/>
</dbReference>
<keyword evidence="1 8" id="KW-0808">Transferase</keyword>
<dbReference type="EC" id="2.7.10.2" evidence="8"/>
<comment type="similarity">
    <text evidence="8">Belongs to the protein kinase superfamily. Tyr protein kinase family.</text>
</comment>
<feature type="domain" description="Protein kinase" evidence="10">
    <location>
        <begin position="126"/>
        <end position="381"/>
    </location>
</feature>
<dbReference type="InterPro" id="IPR000719">
    <property type="entry name" value="Prot_kinase_dom"/>
</dbReference>
<dbReference type="Gene3D" id="3.30.505.10">
    <property type="entry name" value="SH2 domain"/>
    <property type="match status" value="1"/>
</dbReference>
<accession>A0A4U5N1T9</accession>
<dbReference type="InterPro" id="IPR050198">
    <property type="entry name" value="Non-receptor_tyrosine_kinases"/>
</dbReference>
<dbReference type="Gene3D" id="3.30.200.20">
    <property type="entry name" value="Phosphorylase Kinase, domain 1"/>
    <property type="match status" value="1"/>
</dbReference>
<dbReference type="Gene3D" id="1.10.510.10">
    <property type="entry name" value="Transferase(Phosphotransferase) domain 1"/>
    <property type="match status" value="1"/>
</dbReference>
<sequence length="394" mass="44695">MSVEGHRKAGLRQGEHTDLDIWHGMLPNEDTAGLLKNDGDFLLRGIEMDDAVSIFISVRWGRSILNAAIAECQNGGFDFQSTFFDTVREVIDFYQVRKRPLNISNQTATLDTPIRRKPWELRHRMVKLGKELGSGSYGTVYKGTLTLDRQKPIEVAVKALTEMNAEAVSALWKEARVMQKYDHPNLVKLYGVANDFSPCYLVMEFVAGGSVDNHLQKKGSKIGVKQRVQILLEAAMGLEYMHSKGTIHRDIACRNLLIDKVVKVSDFGLARRTTKYKIDPNKPMNLRWLAPEVYESAVVNKSTDVYAYGVTMFECFAVPYTIPYADWKPNKVYDKVVNKGYRLEPPKLMPRMIGDLMRECLADENERPTFKTIVVALRSYQTAKTVHEGSLGMF</sequence>
<evidence type="ECO:0000313" key="12">
    <source>
        <dbReference type="Proteomes" id="UP000298663"/>
    </source>
</evidence>
<dbReference type="EMBL" id="AZBU02000005">
    <property type="protein sequence ID" value="TKR76241.1"/>
    <property type="molecule type" value="Genomic_DNA"/>
</dbReference>
<evidence type="ECO:0000259" key="10">
    <source>
        <dbReference type="PROSITE" id="PS50011"/>
    </source>
</evidence>
<evidence type="ECO:0000256" key="4">
    <source>
        <dbReference type="ARBA" id="ARBA00022840"/>
    </source>
</evidence>
<comment type="catalytic activity">
    <reaction evidence="8">
        <text>L-tyrosyl-[protein] + ATP = O-phospho-L-tyrosyl-[protein] + ADP + H(+)</text>
        <dbReference type="Rhea" id="RHEA:10596"/>
        <dbReference type="Rhea" id="RHEA-COMP:10136"/>
        <dbReference type="Rhea" id="RHEA-COMP:20101"/>
        <dbReference type="ChEBI" id="CHEBI:15378"/>
        <dbReference type="ChEBI" id="CHEBI:30616"/>
        <dbReference type="ChEBI" id="CHEBI:46858"/>
        <dbReference type="ChEBI" id="CHEBI:61978"/>
        <dbReference type="ChEBI" id="CHEBI:456216"/>
        <dbReference type="EC" id="2.7.10.2"/>
    </reaction>
</comment>
<comment type="caution">
    <text evidence="11">The sequence shown here is derived from an EMBL/GenBank/DDBJ whole genome shotgun (WGS) entry which is preliminary data.</text>
</comment>
<evidence type="ECO:0000313" key="11">
    <source>
        <dbReference type="EMBL" id="TKR76241.1"/>
    </source>
</evidence>
<proteinExistence type="inferred from homology"/>
<dbReference type="InterPro" id="IPR020635">
    <property type="entry name" value="Tyr_kinase_cat_dom"/>
</dbReference>
<dbReference type="SUPFAM" id="SSF55550">
    <property type="entry name" value="SH2 domain"/>
    <property type="match status" value="1"/>
</dbReference>
<keyword evidence="12" id="KW-1185">Reference proteome</keyword>
<gene>
    <name evidence="11" type="ORF">L596_017406</name>
</gene>
<dbReference type="Pfam" id="PF07714">
    <property type="entry name" value="PK_Tyr_Ser-Thr"/>
    <property type="match status" value="1"/>
</dbReference>
<evidence type="ECO:0000256" key="5">
    <source>
        <dbReference type="ARBA" id="ARBA00023137"/>
    </source>
</evidence>
<dbReference type="InterPro" id="IPR011009">
    <property type="entry name" value="Kinase-like_dom_sf"/>
</dbReference>